<dbReference type="InterPro" id="IPR039156">
    <property type="entry name" value="PHAF1/BROMI"/>
</dbReference>
<evidence type="ECO:0000256" key="1">
    <source>
        <dbReference type="ARBA" id="ARBA00024339"/>
    </source>
</evidence>
<dbReference type="Proteomes" id="UP000887569">
    <property type="component" value="Unplaced"/>
</dbReference>
<dbReference type="PANTHER" id="PTHR13465">
    <property type="entry name" value="UPF0183 PROTEIN"/>
    <property type="match status" value="1"/>
</dbReference>
<proteinExistence type="inferred from homology"/>
<reference evidence="3" key="1">
    <citation type="submission" date="2022-11" db="UniProtKB">
        <authorList>
            <consortium name="WormBaseParasite"/>
        </authorList>
    </citation>
    <scope>IDENTIFICATION</scope>
</reference>
<dbReference type="GO" id="GO:0043001">
    <property type="term" value="P:Golgi to plasma membrane protein transport"/>
    <property type="evidence" value="ECO:0007669"/>
    <property type="project" value="TreeGrafter"/>
</dbReference>
<protein>
    <submittedName>
        <fullName evidence="3">Uncharacterized protein</fullName>
    </submittedName>
</protein>
<dbReference type="PANTHER" id="PTHR13465:SF2">
    <property type="entry name" value="PHAGOSOME ASSEMBLY FACTOR 1"/>
    <property type="match status" value="1"/>
</dbReference>
<name>A0A915ACI9_PARUN</name>
<dbReference type="WBParaSite" id="PgR005X_g143_t01">
    <property type="protein sequence ID" value="PgR005X_g143_t01"/>
    <property type="gene ID" value="PgR005X_g143"/>
</dbReference>
<keyword evidence="2" id="KW-1185">Reference proteome</keyword>
<evidence type="ECO:0000313" key="2">
    <source>
        <dbReference type="Proteomes" id="UP000887569"/>
    </source>
</evidence>
<organism evidence="2 3">
    <name type="scientific">Parascaris univalens</name>
    <name type="common">Nematode worm</name>
    <dbReference type="NCBI Taxonomy" id="6257"/>
    <lineage>
        <taxon>Eukaryota</taxon>
        <taxon>Metazoa</taxon>
        <taxon>Ecdysozoa</taxon>
        <taxon>Nematoda</taxon>
        <taxon>Chromadorea</taxon>
        <taxon>Rhabditida</taxon>
        <taxon>Spirurina</taxon>
        <taxon>Ascaridomorpha</taxon>
        <taxon>Ascaridoidea</taxon>
        <taxon>Ascarididae</taxon>
        <taxon>Parascaris</taxon>
    </lineage>
</organism>
<accession>A0A915ACI9</accession>
<comment type="similarity">
    <text evidence="1">Belongs to the PHAF1 family.</text>
</comment>
<evidence type="ECO:0000313" key="3">
    <source>
        <dbReference type="WBParaSite" id="PgR005X_g143_t01"/>
    </source>
</evidence>
<dbReference type="AlphaFoldDB" id="A0A915ACI9"/>
<dbReference type="GO" id="GO:0005802">
    <property type="term" value="C:trans-Golgi network"/>
    <property type="evidence" value="ECO:0007669"/>
    <property type="project" value="TreeGrafter"/>
</dbReference>
<sequence>GNEVKDQPTSMKSSTIHQYQQHLNNFTSHSPQTTTRCRIPRQYARRVFVRRHVTADANWPNGVSRTMLELEVVPECCLRNEQVEFALGMPVNQVITMLQNSSRTIHNVELAYSDKDPLSRDITIRLVKDGIRLYFEPNSQLLRLIEVYDLSNISLRYCSTIFSKPGDEGDVSKVEACFGATHPGAYDKKQRLYELSWRGLSFSFTTHKETSTLQTSYVQGTGLGSLQFTNATPPVLAKMTIFKGSLASPKLPSTPSSAICGMCCPVSVRSTSDGRRLSGLTFSFLAQVPGPTVSRAPDLSMKQVELERIVSFGDTTEFVLSALGAPSKIYYASAEPMLIKKGADSERLRGPQPHFFFNYFTLGVDVCFDSTTNRVSKFVLHSNLPGHYDFGIYARCNFSITFGDEPLTLTPTSKRESFIDRFTEGTDMATQQVVLSRNEKKNRSDAENPFGSTVCYGTSQVIVEVMSNGLIASLTLF</sequence>
<dbReference type="Pfam" id="PF03676">
    <property type="entry name" value="PHAF1"/>
    <property type="match status" value="1"/>
</dbReference>
<dbReference type="InterPro" id="IPR005373">
    <property type="entry name" value="PHAF1"/>
</dbReference>